<evidence type="ECO:0000313" key="1">
    <source>
        <dbReference type="EMBL" id="OJI95987.1"/>
    </source>
</evidence>
<name>A0A1L9P376_ASPVE</name>
<dbReference type="AlphaFoldDB" id="A0A1L9P376"/>
<reference evidence="2" key="1">
    <citation type="journal article" date="2017" name="Genome Biol.">
        <title>Comparative genomics reveals high biological diversity and specific adaptations in the industrially and medically important fungal genus Aspergillus.</title>
        <authorList>
            <person name="de Vries R.P."/>
            <person name="Riley R."/>
            <person name="Wiebenga A."/>
            <person name="Aguilar-Osorio G."/>
            <person name="Amillis S."/>
            <person name="Uchima C.A."/>
            <person name="Anderluh G."/>
            <person name="Asadollahi M."/>
            <person name="Askin M."/>
            <person name="Barry K."/>
            <person name="Battaglia E."/>
            <person name="Bayram O."/>
            <person name="Benocci T."/>
            <person name="Braus-Stromeyer S.A."/>
            <person name="Caldana C."/>
            <person name="Canovas D."/>
            <person name="Cerqueira G.C."/>
            <person name="Chen F."/>
            <person name="Chen W."/>
            <person name="Choi C."/>
            <person name="Clum A."/>
            <person name="Dos Santos R.A."/>
            <person name="Damasio A.R."/>
            <person name="Diallinas G."/>
            <person name="Emri T."/>
            <person name="Fekete E."/>
            <person name="Flipphi M."/>
            <person name="Freyberg S."/>
            <person name="Gallo A."/>
            <person name="Gournas C."/>
            <person name="Habgood R."/>
            <person name="Hainaut M."/>
            <person name="Harispe M.L."/>
            <person name="Henrissat B."/>
            <person name="Hilden K.S."/>
            <person name="Hope R."/>
            <person name="Hossain A."/>
            <person name="Karabika E."/>
            <person name="Karaffa L."/>
            <person name="Karanyi Z."/>
            <person name="Krasevec N."/>
            <person name="Kuo A."/>
            <person name="Kusch H."/>
            <person name="LaButti K."/>
            <person name="Lagendijk E.L."/>
            <person name="Lapidus A."/>
            <person name="Levasseur A."/>
            <person name="Lindquist E."/>
            <person name="Lipzen A."/>
            <person name="Logrieco A.F."/>
            <person name="MacCabe A."/>
            <person name="Maekelae M.R."/>
            <person name="Malavazi I."/>
            <person name="Melin P."/>
            <person name="Meyer V."/>
            <person name="Mielnichuk N."/>
            <person name="Miskei M."/>
            <person name="Molnar A.P."/>
            <person name="Mule G."/>
            <person name="Ngan C.Y."/>
            <person name="Orejas M."/>
            <person name="Orosz E."/>
            <person name="Ouedraogo J.P."/>
            <person name="Overkamp K.M."/>
            <person name="Park H.-S."/>
            <person name="Perrone G."/>
            <person name="Piumi F."/>
            <person name="Punt P.J."/>
            <person name="Ram A.F."/>
            <person name="Ramon A."/>
            <person name="Rauscher S."/>
            <person name="Record E."/>
            <person name="Riano-Pachon D.M."/>
            <person name="Robert V."/>
            <person name="Roehrig J."/>
            <person name="Ruller R."/>
            <person name="Salamov A."/>
            <person name="Salih N.S."/>
            <person name="Samson R.A."/>
            <person name="Sandor E."/>
            <person name="Sanguinetti M."/>
            <person name="Schuetze T."/>
            <person name="Sepcic K."/>
            <person name="Shelest E."/>
            <person name="Sherlock G."/>
            <person name="Sophianopoulou V."/>
            <person name="Squina F.M."/>
            <person name="Sun H."/>
            <person name="Susca A."/>
            <person name="Todd R.B."/>
            <person name="Tsang A."/>
            <person name="Unkles S.E."/>
            <person name="van de Wiele N."/>
            <person name="van Rossen-Uffink D."/>
            <person name="Oliveira J.V."/>
            <person name="Vesth T.C."/>
            <person name="Visser J."/>
            <person name="Yu J.-H."/>
            <person name="Zhou M."/>
            <person name="Andersen M.R."/>
            <person name="Archer D.B."/>
            <person name="Baker S.E."/>
            <person name="Benoit I."/>
            <person name="Brakhage A.A."/>
            <person name="Braus G.H."/>
            <person name="Fischer R."/>
            <person name="Frisvad J.C."/>
            <person name="Goldman G.H."/>
            <person name="Houbraken J."/>
            <person name="Oakley B."/>
            <person name="Pocsi I."/>
            <person name="Scazzocchio C."/>
            <person name="Seiboth B."/>
            <person name="vanKuyk P.A."/>
            <person name="Wortman J."/>
            <person name="Dyer P.S."/>
            <person name="Grigoriev I.V."/>
        </authorList>
    </citation>
    <scope>NUCLEOTIDE SEQUENCE [LARGE SCALE GENOMIC DNA]</scope>
    <source>
        <strain evidence="2">CBS 583.65</strain>
    </source>
</reference>
<organism evidence="1 2">
    <name type="scientific">Aspergillus versicolor CBS 583.65</name>
    <dbReference type="NCBI Taxonomy" id="1036611"/>
    <lineage>
        <taxon>Eukaryota</taxon>
        <taxon>Fungi</taxon>
        <taxon>Dikarya</taxon>
        <taxon>Ascomycota</taxon>
        <taxon>Pezizomycotina</taxon>
        <taxon>Eurotiomycetes</taxon>
        <taxon>Eurotiomycetidae</taxon>
        <taxon>Eurotiales</taxon>
        <taxon>Aspergillaceae</taxon>
        <taxon>Aspergillus</taxon>
        <taxon>Aspergillus subgen. Nidulantes</taxon>
    </lineage>
</organism>
<keyword evidence="2" id="KW-1185">Reference proteome</keyword>
<dbReference type="RefSeq" id="XP_040661750.1">
    <property type="nucleotide sequence ID" value="XM_040809459.1"/>
</dbReference>
<dbReference type="EMBL" id="KV878125">
    <property type="protein sequence ID" value="OJI95987.1"/>
    <property type="molecule type" value="Genomic_DNA"/>
</dbReference>
<accession>A0A1L9P376</accession>
<dbReference type="VEuPathDB" id="FungiDB:ASPVEDRAFT_211958"/>
<sequence length="189" mass="21152">MTMHIPPNKSPVLDLPFVGGCELILGRMECICRRLRGKSGSSKSSSLRSGTLNIIYQSGDCIVLYKCASLPIKCGVWYRGRTFRPFFLHRCRTFKRKGFFIICPSLSLGLWSQTRERLLGAPEKFHTNMASRQHIAEGDSQKAAGGVKGANGGSSRILGWSWIQRYQMWVCQVYQRMITSLIVVSAISG</sequence>
<evidence type="ECO:0000313" key="2">
    <source>
        <dbReference type="Proteomes" id="UP000184073"/>
    </source>
</evidence>
<protein>
    <submittedName>
        <fullName evidence="1">Uncharacterized protein</fullName>
    </submittedName>
</protein>
<gene>
    <name evidence="1" type="ORF">ASPVEDRAFT_211958</name>
</gene>
<proteinExistence type="predicted"/>
<dbReference type="GeneID" id="63724970"/>
<dbReference type="Proteomes" id="UP000184073">
    <property type="component" value="Unassembled WGS sequence"/>
</dbReference>